<dbReference type="Gene3D" id="3.40.190.10">
    <property type="entry name" value="Periplasmic binding protein-like II"/>
    <property type="match status" value="2"/>
</dbReference>
<evidence type="ECO:0000313" key="4">
    <source>
        <dbReference type="Proteomes" id="UP000199417"/>
    </source>
</evidence>
<dbReference type="Proteomes" id="UP000199417">
    <property type="component" value="Unassembled WGS sequence"/>
</dbReference>
<keyword evidence="1 2" id="KW-0732">Signal</keyword>
<evidence type="ECO:0000313" key="3">
    <source>
        <dbReference type="EMBL" id="SDD16005.1"/>
    </source>
</evidence>
<name>A0A1G6SIP6_9NOCA</name>
<dbReference type="GO" id="GO:0015888">
    <property type="term" value="P:thiamine transport"/>
    <property type="evidence" value="ECO:0007669"/>
    <property type="project" value="TreeGrafter"/>
</dbReference>
<sequence length="380" mass="38979">MRRTSIRNAGIILVAGAVVLGSSACTKKADATASPAAAATATSVADAGGMDALIAAAKAEGSLNLIALPRDWAGYGDLIDNFGAKYGITVTVDNPEASSADEVNAIKSLKGQDRAPDAVDVGTAFAISGAQEGLYAPYKVATWDGIPESQKSPDGTWYADYGGYISIGCDAAKVTVCPASFADLAKPEYRGKVALTGDPLKSNSALMAVWSAALANGGSVDDIAPGIDYFGKLKASGNYVPVKATAATIASGETPIVVDWDYLNAAKTKDLANAGVRWTVAVSGDATIGSYYAQAISATAPHPAAARLWQEYLYSDEGQNGYLAGYARPARLPAMQAAGTVDPALAEHLPAVNVKAEFPTDAQATAAKDTLTQTWASTVK</sequence>
<evidence type="ECO:0000256" key="2">
    <source>
        <dbReference type="SAM" id="SignalP"/>
    </source>
</evidence>
<protein>
    <submittedName>
        <fullName evidence="3">Putative spermidine/putrescine transport system substrate-binding protein</fullName>
    </submittedName>
</protein>
<gene>
    <name evidence="3" type="ORF">SAMN05444580_103134</name>
</gene>
<accession>A0A1G6SIP6</accession>
<feature type="chain" id="PRO_5039541275" evidence="2">
    <location>
        <begin position="25"/>
        <end position="380"/>
    </location>
</feature>
<organism evidence="3 4">
    <name type="scientific">Rhodococcus tukisamuensis</name>
    <dbReference type="NCBI Taxonomy" id="168276"/>
    <lineage>
        <taxon>Bacteria</taxon>
        <taxon>Bacillati</taxon>
        <taxon>Actinomycetota</taxon>
        <taxon>Actinomycetes</taxon>
        <taxon>Mycobacteriales</taxon>
        <taxon>Nocardiaceae</taxon>
        <taxon>Rhodococcus</taxon>
    </lineage>
</organism>
<dbReference type="SUPFAM" id="SSF53850">
    <property type="entry name" value="Periplasmic binding protein-like II"/>
    <property type="match status" value="1"/>
</dbReference>
<dbReference type="EMBL" id="FNAB01000003">
    <property type="protein sequence ID" value="SDD16005.1"/>
    <property type="molecule type" value="Genomic_DNA"/>
</dbReference>
<reference evidence="3 4" key="1">
    <citation type="submission" date="2016-10" db="EMBL/GenBank/DDBJ databases">
        <authorList>
            <person name="de Groot N.N."/>
        </authorList>
    </citation>
    <scope>NUCLEOTIDE SEQUENCE [LARGE SCALE GENOMIC DNA]</scope>
    <source>
        <strain evidence="3 4">JCM 11308</strain>
    </source>
</reference>
<dbReference type="PANTHER" id="PTHR30006:SF2">
    <property type="entry name" value="ABC TRANSPORTER SUBSTRATE-BINDING PROTEIN"/>
    <property type="match status" value="1"/>
</dbReference>
<evidence type="ECO:0000256" key="1">
    <source>
        <dbReference type="ARBA" id="ARBA00022729"/>
    </source>
</evidence>
<dbReference type="Pfam" id="PF13343">
    <property type="entry name" value="SBP_bac_6"/>
    <property type="match status" value="1"/>
</dbReference>
<dbReference type="PROSITE" id="PS51257">
    <property type="entry name" value="PROKAR_LIPOPROTEIN"/>
    <property type="match status" value="1"/>
</dbReference>
<dbReference type="AlphaFoldDB" id="A0A1G6SIP6"/>
<dbReference type="GO" id="GO:0030975">
    <property type="term" value="F:thiamine binding"/>
    <property type="evidence" value="ECO:0007669"/>
    <property type="project" value="TreeGrafter"/>
</dbReference>
<dbReference type="GO" id="GO:0030288">
    <property type="term" value="C:outer membrane-bounded periplasmic space"/>
    <property type="evidence" value="ECO:0007669"/>
    <property type="project" value="TreeGrafter"/>
</dbReference>
<dbReference type="PANTHER" id="PTHR30006">
    <property type="entry name" value="THIAMINE-BINDING PERIPLASMIC PROTEIN-RELATED"/>
    <property type="match status" value="1"/>
</dbReference>
<keyword evidence="4" id="KW-1185">Reference proteome</keyword>
<dbReference type="STRING" id="168276.SAMN05444580_103134"/>
<dbReference type="GO" id="GO:0030976">
    <property type="term" value="F:thiamine pyrophosphate binding"/>
    <property type="evidence" value="ECO:0007669"/>
    <property type="project" value="TreeGrafter"/>
</dbReference>
<proteinExistence type="predicted"/>
<feature type="signal peptide" evidence="2">
    <location>
        <begin position="1"/>
        <end position="24"/>
    </location>
</feature>
<dbReference type="RefSeq" id="WP_072843394.1">
    <property type="nucleotide sequence ID" value="NZ_FNAB01000003.1"/>
</dbReference>